<protein>
    <recommendedName>
        <fullName evidence="1">Retrovirus-related Pol polyprotein from transposon TNT 1-94-like beta-barrel domain-containing protein</fullName>
    </recommendedName>
</protein>
<keyword evidence="3" id="KW-1185">Reference proteome</keyword>
<dbReference type="Pfam" id="PF22936">
    <property type="entry name" value="Pol_BBD"/>
    <property type="match status" value="1"/>
</dbReference>
<reference evidence="2" key="1">
    <citation type="journal article" date="2022" name="Int. J. Mol. Sci.">
        <title>Draft Genome of Tanacetum Coccineum: Genomic Comparison of Closely Related Tanacetum-Family Plants.</title>
        <authorList>
            <person name="Yamashiro T."/>
            <person name="Shiraishi A."/>
            <person name="Nakayama K."/>
            <person name="Satake H."/>
        </authorList>
    </citation>
    <scope>NUCLEOTIDE SEQUENCE</scope>
</reference>
<sequence length="247" mass="27890">MEVTDTFRDPNNSFVLDDILSRQKLSQDKEGLEFPKNEKTTSVCLKCDLLPDDSIMDIGCTKHMTGNRRLFTSYKAYDGGHVVSGSNIKARSSVELQCVCHWADPFKDLKWSNVPGVKLSSLSESDDTFSSLKALSNLYYLFSGFMDYLWSRELDISNFGLAYRKILPMIMDISTLCRETISFIYNLVRVSILSVALVGMKCADLEYLVVSDGNESYNRNLRAIIANEVVSCSTLSDQGYAKDFYDQ</sequence>
<dbReference type="Proteomes" id="UP001151760">
    <property type="component" value="Unassembled WGS sequence"/>
</dbReference>
<dbReference type="InterPro" id="IPR054722">
    <property type="entry name" value="PolX-like_BBD"/>
</dbReference>
<dbReference type="EMBL" id="BQNB010013035">
    <property type="protein sequence ID" value="GJT11030.1"/>
    <property type="molecule type" value="Genomic_DNA"/>
</dbReference>
<name>A0ABQ5B856_9ASTR</name>
<evidence type="ECO:0000313" key="3">
    <source>
        <dbReference type="Proteomes" id="UP001151760"/>
    </source>
</evidence>
<comment type="caution">
    <text evidence="2">The sequence shown here is derived from an EMBL/GenBank/DDBJ whole genome shotgun (WGS) entry which is preliminary data.</text>
</comment>
<accession>A0ABQ5B856</accession>
<evidence type="ECO:0000259" key="1">
    <source>
        <dbReference type="Pfam" id="PF22936"/>
    </source>
</evidence>
<proteinExistence type="predicted"/>
<evidence type="ECO:0000313" key="2">
    <source>
        <dbReference type="EMBL" id="GJT11030.1"/>
    </source>
</evidence>
<feature type="domain" description="Retrovirus-related Pol polyprotein from transposon TNT 1-94-like beta-barrel" evidence="1">
    <location>
        <begin position="55"/>
        <end position="87"/>
    </location>
</feature>
<reference evidence="2" key="2">
    <citation type="submission" date="2022-01" db="EMBL/GenBank/DDBJ databases">
        <authorList>
            <person name="Yamashiro T."/>
            <person name="Shiraishi A."/>
            <person name="Satake H."/>
            <person name="Nakayama K."/>
        </authorList>
    </citation>
    <scope>NUCLEOTIDE SEQUENCE</scope>
</reference>
<gene>
    <name evidence="2" type="ORF">Tco_0858072</name>
</gene>
<organism evidence="2 3">
    <name type="scientific">Tanacetum coccineum</name>
    <dbReference type="NCBI Taxonomy" id="301880"/>
    <lineage>
        <taxon>Eukaryota</taxon>
        <taxon>Viridiplantae</taxon>
        <taxon>Streptophyta</taxon>
        <taxon>Embryophyta</taxon>
        <taxon>Tracheophyta</taxon>
        <taxon>Spermatophyta</taxon>
        <taxon>Magnoliopsida</taxon>
        <taxon>eudicotyledons</taxon>
        <taxon>Gunneridae</taxon>
        <taxon>Pentapetalae</taxon>
        <taxon>asterids</taxon>
        <taxon>campanulids</taxon>
        <taxon>Asterales</taxon>
        <taxon>Asteraceae</taxon>
        <taxon>Asteroideae</taxon>
        <taxon>Anthemideae</taxon>
        <taxon>Anthemidinae</taxon>
        <taxon>Tanacetum</taxon>
    </lineage>
</organism>